<sequence length="221" mass="24505">LAHEVSLLNDLSHTNVVKIVGFVEDVGEGVAWMVFAWEKNGNLREFIRSAKWELPERVSLVNDVAGGLSYLHERHPPICHGDLKSLNILVNSENRAVITDFGSARAITPSGKFITMTGPAWTVRWAAPELLGGDSPGLASDIWALGWICWEAVTGNFPFDKENDIAAVLRITKGELPTIENNDQLMQIKALCSLMRECWNLDICDRPIAAKVQQVVSWMVV</sequence>
<dbReference type="EMBL" id="KN823291">
    <property type="protein sequence ID" value="KIO18387.1"/>
    <property type="molecule type" value="Genomic_DNA"/>
</dbReference>
<dbReference type="GO" id="GO:0005524">
    <property type="term" value="F:ATP binding"/>
    <property type="evidence" value="ECO:0007669"/>
    <property type="project" value="InterPro"/>
</dbReference>
<dbReference type="InterPro" id="IPR011009">
    <property type="entry name" value="Kinase-like_dom_sf"/>
</dbReference>
<dbReference type="PROSITE" id="PS50011">
    <property type="entry name" value="PROTEIN_KINASE_DOM"/>
    <property type="match status" value="1"/>
</dbReference>
<dbReference type="PRINTS" id="PR00109">
    <property type="entry name" value="TYRKINASE"/>
</dbReference>
<reference evidence="2 3" key="1">
    <citation type="submission" date="2014-04" db="EMBL/GenBank/DDBJ databases">
        <authorList>
            <consortium name="DOE Joint Genome Institute"/>
            <person name="Kuo A."/>
            <person name="Girlanda M."/>
            <person name="Perotto S."/>
            <person name="Kohler A."/>
            <person name="Nagy L.G."/>
            <person name="Floudas D."/>
            <person name="Copeland A."/>
            <person name="Barry K.W."/>
            <person name="Cichocki N."/>
            <person name="Veneault-Fourrey C."/>
            <person name="LaButti K."/>
            <person name="Lindquist E.A."/>
            <person name="Lipzen A."/>
            <person name="Lundell T."/>
            <person name="Morin E."/>
            <person name="Murat C."/>
            <person name="Sun H."/>
            <person name="Tunlid A."/>
            <person name="Henrissat B."/>
            <person name="Grigoriev I.V."/>
            <person name="Hibbett D.S."/>
            <person name="Martin F."/>
            <person name="Nordberg H.P."/>
            <person name="Cantor M.N."/>
            <person name="Hua S.X."/>
        </authorList>
    </citation>
    <scope>NUCLEOTIDE SEQUENCE [LARGE SCALE GENOMIC DNA]</scope>
    <source>
        <strain evidence="2 3">MUT 4182</strain>
    </source>
</reference>
<dbReference type="Gene3D" id="1.10.510.10">
    <property type="entry name" value="Transferase(Phosphotransferase) domain 1"/>
    <property type="match status" value="1"/>
</dbReference>
<reference evidence="3" key="2">
    <citation type="submission" date="2015-01" db="EMBL/GenBank/DDBJ databases">
        <title>Evolutionary Origins and Diversification of the Mycorrhizal Mutualists.</title>
        <authorList>
            <consortium name="DOE Joint Genome Institute"/>
            <consortium name="Mycorrhizal Genomics Consortium"/>
            <person name="Kohler A."/>
            <person name="Kuo A."/>
            <person name="Nagy L.G."/>
            <person name="Floudas D."/>
            <person name="Copeland A."/>
            <person name="Barry K.W."/>
            <person name="Cichocki N."/>
            <person name="Veneault-Fourrey C."/>
            <person name="LaButti K."/>
            <person name="Lindquist E.A."/>
            <person name="Lipzen A."/>
            <person name="Lundell T."/>
            <person name="Morin E."/>
            <person name="Murat C."/>
            <person name="Riley R."/>
            <person name="Ohm R."/>
            <person name="Sun H."/>
            <person name="Tunlid A."/>
            <person name="Henrissat B."/>
            <person name="Grigoriev I.V."/>
            <person name="Hibbett D.S."/>
            <person name="Martin F."/>
        </authorList>
    </citation>
    <scope>NUCLEOTIDE SEQUENCE [LARGE SCALE GENOMIC DNA]</scope>
    <source>
        <strain evidence="3">MUT 4182</strain>
    </source>
</reference>
<dbReference type="Pfam" id="PF07714">
    <property type="entry name" value="PK_Tyr_Ser-Thr"/>
    <property type="match status" value="1"/>
</dbReference>
<dbReference type="PROSITE" id="PS00108">
    <property type="entry name" value="PROTEIN_KINASE_ST"/>
    <property type="match status" value="1"/>
</dbReference>
<dbReference type="GO" id="GO:0004674">
    <property type="term" value="F:protein serine/threonine kinase activity"/>
    <property type="evidence" value="ECO:0007669"/>
    <property type="project" value="TreeGrafter"/>
</dbReference>
<protein>
    <recommendedName>
        <fullName evidence="1">Protein kinase domain-containing protein</fullName>
    </recommendedName>
</protein>
<dbReference type="PANTHER" id="PTHR44329">
    <property type="entry name" value="SERINE/THREONINE-PROTEIN KINASE TNNI3K-RELATED"/>
    <property type="match status" value="1"/>
</dbReference>
<feature type="non-terminal residue" evidence="2">
    <location>
        <position position="1"/>
    </location>
</feature>
<evidence type="ECO:0000259" key="1">
    <source>
        <dbReference type="PROSITE" id="PS50011"/>
    </source>
</evidence>
<keyword evidence="3" id="KW-1185">Reference proteome</keyword>
<evidence type="ECO:0000313" key="2">
    <source>
        <dbReference type="EMBL" id="KIO18387.1"/>
    </source>
</evidence>
<proteinExistence type="predicted"/>
<dbReference type="HOGENOM" id="CLU_000288_7_18_1"/>
<dbReference type="InterPro" id="IPR000719">
    <property type="entry name" value="Prot_kinase_dom"/>
</dbReference>
<dbReference type="SMART" id="SM00220">
    <property type="entry name" value="S_TKc"/>
    <property type="match status" value="1"/>
</dbReference>
<evidence type="ECO:0000313" key="3">
    <source>
        <dbReference type="Proteomes" id="UP000054248"/>
    </source>
</evidence>
<dbReference type="PIRSF" id="PIRSF000654">
    <property type="entry name" value="Integrin-linked_kinase"/>
    <property type="match status" value="1"/>
</dbReference>
<feature type="domain" description="Protein kinase" evidence="1">
    <location>
        <begin position="1"/>
        <end position="219"/>
    </location>
</feature>
<name>A0A0C3LAD0_9AGAM</name>
<dbReference type="Proteomes" id="UP000054248">
    <property type="component" value="Unassembled WGS sequence"/>
</dbReference>
<gene>
    <name evidence="2" type="ORF">M407DRAFT_83996</name>
</gene>
<dbReference type="InterPro" id="IPR008271">
    <property type="entry name" value="Ser/Thr_kinase_AS"/>
</dbReference>
<dbReference type="InterPro" id="IPR051681">
    <property type="entry name" value="Ser/Thr_Kinases-Pseudokinases"/>
</dbReference>
<accession>A0A0C3LAD0</accession>
<organism evidence="2 3">
    <name type="scientific">Tulasnella calospora MUT 4182</name>
    <dbReference type="NCBI Taxonomy" id="1051891"/>
    <lineage>
        <taxon>Eukaryota</taxon>
        <taxon>Fungi</taxon>
        <taxon>Dikarya</taxon>
        <taxon>Basidiomycota</taxon>
        <taxon>Agaricomycotina</taxon>
        <taxon>Agaricomycetes</taxon>
        <taxon>Cantharellales</taxon>
        <taxon>Tulasnellaceae</taxon>
        <taxon>Tulasnella</taxon>
    </lineage>
</organism>
<dbReference type="OrthoDB" id="2800760at2759"/>
<dbReference type="SUPFAM" id="SSF56112">
    <property type="entry name" value="Protein kinase-like (PK-like)"/>
    <property type="match status" value="1"/>
</dbReference>
<dbReference type="AlphaFoldDB" id="A0A0C3LAD0"/>
<dbReference type="InterPro" id="IPR001245">
    <property type="entry name" value="Ser-Thr/Tyr_kinase_cat_dom"/>
</dbReference>
<dbReference type="STRING" id="1051891.A0A0C3LAD0"/>